<evidence type="ECO:0000313" key="2">
    <source>
        <dbReference type="Proteomes" id="UP000466307"/>
    </source>
</evidence>
<accession>A0A7K3LUT0</accession>
<reference evidence="1 2" key="1">
    <citation type="submission" date="2020-01" db="EMBL/GenBank/DDBJ databases">
        <title>Investigation of new actinobacteria for the biodesulphurisation of diesel fuel.</title>
        <authorList>
            <person name="Athi Narayanan S.M."/>
        </authorList>
    </citation>
    <scope>NUCLEOTIDE SEQUENCE [LARGE SCALE GENOMIC DNA]</scope>
    <source>
        <strain evidence="1 2">213E</strain>
    </source>
</reference>
<keyword evidence="2" id="KW-1185">Reference proteome</keyword>
<feature type="non-terminal residue" evidence="1">
    <location>
        <position position="127"/>
    </location>
</feature>
<dbReference type="AlphaFoldDB" id="A0A7K3LUT0"/>
<comment type="caution">
    <text evidence="1">The sequence shown here is derived from an EMBL/GenBank/DDBJ whole genome shotgun (WGS) entry which is preliminary data.</text>
</comment>
<gene>
    <name evidence="1" type="ORF">GYA93_17375</name>
</gene>
<dbReference type="RefSeq" id="WP_162128853.1">
    <property type="nucleotide sequence ID" value="NZ_JAADZU010000065.1"/>
</dbReference>
<protein>
    <submittedName>
        <fullName evidence="1">Uncharacterized protein</fullName>
    </submittedName>
</protein>
<dbReference type="EMBL" id="JAADZU010000065">
    <property type="protein sequence ID" value="NDK91337.1"/>
    <property type="molecule type" value="Genomic_DNA"/>
</dbReference>
<name>A0A7K3LUT0_9ACTN</name>
<dbReference type="Proteomes" id="UP000466307">
    <property type="component" value="Unassembled WGS sequence"/>
</dbReference>
<organism evidence="1 2">
    <name type="scientific">Gordonia desulfuricans</name>
    <dbReference type="NCBI Taxonomy" id="89051"/>
    <lineage>
        <taxon>Bacteria</taxon>
        <taxon>Bacillati</taxon>
        <taxon>Actinomycetota</taxon>
        <taxon>Actinomycetes</taxon>
        <taxon>Mycobacteriales</taxon>
        <taxon>Gordoniaceae</taxon>
        <taxon>Gordonia</taxon>
    </lineage>
</organism>
<proteinExistence type="predicted"/>
<sequence>MTTNTSTDTGTNVEVMSVFTLTDPITDYTRIQHLSSTHVDTIAENLQRDEYRLMARKVLTAHQIARHTIDHMLVTTTSTTARIARTADKAATSQVAIALRTSPAIAADWIWIAGLLTGWDRLRQAFL</sequence>
<evidence type="ECO:0000313" key="1">
    <source>
        <dbReference type="EMBL" id="NDK91337.1"/>
    </source>
</evidence>